<reference evidence="3" key="1">
    <citation type="submission" date="2020-04" db="EMBL/GenBank/DDBJ databases">
        <title>Hybrid Assembly of Korean Phytophthora infestans isolates.</title>
        <authorList>
            <person name="Prokchorchik M."/>
            <person name="Lee Y."/>
            <person name="Seo J."/>
            <person name="Cho J.-H."/>
            <person name="Park Y.-E."/>
            <person name="Jang D.-C."/>
            <person name="Im J.-S."/>
            <person name="Choi J.-G."/>
            <person name="Park H.-J."/>
            <person name="Lee G.-B."/>
            <person name="Lee Y.-G."/>
            <person name="Hong S.-Y."/>
            <person name="Cho K."/>
            <person name="Sohn K.H."/>
        </authorList>
    </citation>
    <scope>NUCLEOTIDE SEQUENCE</scope>
    <source>
        <strain evidence="3">KR_1_A1</strain>
    </source>
</reference>
<comment type="caution">
    <text evidence="3">The sequence shown here is derived from an EMBL/GenBank/DDBJ whole genome shotgun (WGS) entry which is preliminary data.</text>
</comment>
<evidence type="ECO:0000313" key="3">
    <source>
        <dbReference type="EMBL" id="KAF4036238.1"/>
    </source>
</evidence>
<dbReference type="EMBL" id="WSZM01000275">
    <property type="protein sequence ID" value="KAF4036238.1"/>
    <property type="molecule type" value="Genomic_DNA"/>
</dbReference>
<name>A0A833SQX8_PHYIN</name>
<evidence type="ECO:0000313" key="4">
    <source>
        <dbReference type="Proteomes" id="UP000602510"/>
    </source>
</evidence>
<feature type="coiled-coil region" evidence="1">
    <location>
        <begin position="16"/>
        <end position="43"/>
    </location>
</feature>
<keyword evidence="1" id="KW-0175">Coiled coil</keyword>
<dbReference type="Proteomes" id="UP000602510">
    <property type="component" value="Unassembled WGS sequence"/>
</dbReference>
<dbReference type="AlphaFoldDB" id="A0A833SQX8"/>
<proteinExistence type="predicted"/>
<evidence type="ECO:0000256" key="2">
    <source>
        <dbReference type="SAM" id="MobiDB-lite"/>
    </source>
</evidence>
<keyword evidence="4" id="KW-1185">Reference proteome</keyword>
<gene>
    <name evidence="3" type="ORF">GN244_ATG11730</name>
</gene>
<feature type="compositionally biased region" description="Polar residues" evidence="2">
    <location>
        <begin position="61"/>
        <end position="71"/>
    </location>
</feature>
<feature type="region of interest" description="Disordered" evidence="2">
    <location>
        <begin position="58"/>
        <end position="96"/>
    </location>
</feature>
<protein>
    <submittedName>
        <fullName evidence="3">Uncharacterized protein</fullName>
    </submittedName>
</protein>
<evidence type="ECO:0000256" key="1">
    <source>
        <dbReference type="SAM" id="Coils"/>
    </source>
</evidence>
<sequence>MERAIEAKTATVHTSLANLTRYCKAAEQRCQTLEKRLDGMDEIWNARMEQIVEFALAKQTAAATPQGQQRSGDQDDAMGDSPSETNIGHAPSPYFA</sequence>
<organism evidence="3 4">
    <name type="scientific">Phytophthora infestans</name>
    <name type="common">Potato late blight agent</name>
    <name type="synonym">Botrytis infestans</name>
    <dbReference type="NCBI Taxonomy" id="4787"/>
    <lineage>
        <taxon>Eukaryota</taxon>
        <taxon>Sar</taxon>
        <taxon>Stramenopiles</taxon>
        <taxon>Oomycota</taxon>
        <taxon>Peronosporomycetes</taxon>
        <taxon>Peronosporales</taxon>
        <taxon>Peronosporaceae</taxon>
        <taxon>Phytophthora</taxon>
    </lineage>
</organism>
<accession>A0A833SQX8</accession>